<dbReference type="STRING" id="649747.HMPREF0083_02794"/>
<dbReference type="EMBL" id="AWSJ01000163">
    <property type="protein sequence ID" value="ERI09144.1"/>
    <property type="molecule type" value="Genomic_DNA"/>
</dbReference>
<evidence type="ECO:0000313" key="3">
    <source>
        <dbReference type="Proteomes" id="UP000016511"/>
    </source>
</evidence>
<keyword evidence="1" id="KW-0812">Transmembrane</keyword>
<keyword evidence="3" id="KW-1185">Reference proteome</keyword>
<protein>
    <submittedName>
        <fullName evidence="2">Uncharacterized protein</fullName>
    </submittedName>
</protein>
<dbReference type="HOGENOM" id="CLU_3057975_0_0_9"/>
<sequence length="53" mass="6566">MIVSEDKRRGRSEGAAFCYLFIYSVLFQLNIYMCWFHSYYIKVLLFLKRRILY</sequence>
<dbReference type="Proteomes" id="UP000016511">
    <property type="component" value="Unassembled WGS sequence"/>
</dbReference>
<accession>U1WKM2</accession>
<name>U1WKM2_ANEAE</name>
<proteinExistence type="predicted"/>
<reference evidence="2 3" key="1">
    <citation type="submission" date="2013-08" db="EMBL/GenBank/DDBJ databases">
        <authorList>
            <person name="Weinstock G."/>
            <person name="Sodergren E."/>
            <person name="Wylie T."/>
            <person name="Fulton L."/>
            <person name="Fulton R."/>
            <person name="Fronick C."/>
            <person name="O'Laughlin M."/>
            <person name="Godfrey J."/>
            <person name="Miner T."/>
            <person name="Herter B."/>
            <person name="Appelbaum E."/>
            <person name="Cordes M."/>
            <person name="Lek S."/>
            <person name="Wollam A."/>
            <person name="Pepin K.H."/>
            <person name="Palsikar V.B."/>
            <person name="Mitreva M."/>
            <person name="Wilson R.K."/>
        </authorList>
    </citation>
    <scope>NUCLEOTIDE SEQUENCE [LARGE SCALE GENOMIC DNA]</scope>
    <source>
        <strain evidence="2 3">ATCC 12856</strain>
    </source>
</reference>
<feature type="transmembrane region" description="Helical" evidence="1">
    <location>
        <begin position="20"/>
        <end position="41"/>
    </location>
</feature>
<gene>
    <name evidence="2" type="ORF">HMPREF0083_02794</name>
</gene>
<keyword evidence="1" id="KW-0472">Membrane</keyword>
<evidence type="ECO:0000313" key="2">
    <source>
        <dbReference type="EMBL" id="ERI09144.1"/>
    </source>
</evidence>
<organism evidence="2 3">
    <name type="scientific">Aneurinibacillus aneurinilyticus ATCC 12856</name>
    <dbReference type="NCBI Taxonomy" id="649747"/>
    <lineage>
        <taxon>Bacteria</taxon>
        <taxon>Bacillati</taxon>
        <taxon>Bacillota</taxon>
        <taxon>Bacilli</taxon>
        <taxon>Bacillales</taxon>
        <taxon>Paenibacillaceae</taxon>
        <taxon>Aneurinibacillus group</taxon>
        <taxon>Aneurinibacillus</taxon>
    </lineage>
</organism>
<keyword evidence="1" id="KW-1133">Transmembrane helix</keyword>
<dbReference type="AlphaFoldDB" id="U1WKM2"/>
<evidence type="ECO:0000256" key="1">
    <source>
        <dbReference type="SAM" id="Phobius"/>
    </source>
</evidence>
<comment type="caution">
    <text evidence="2">The sequence shown here is derived from an EMBL/GenBank/DDBJ whole genome shotgun (WGS) entry which is preliminary data.</text>
</comment>